<evidence type="ECO:0000313" key="1">
    <source>
        <dbReference type="EMBL" id="CAJ2646306.1"/>
    </source>
</evidence>
<organism evidence="1 2">
    <name type="scientific">Trifolium pratense</name>
    <name type="common">Red clover</name>
    <dbReference type="NCBI Taxonomy" id="57577"/>
    <lineage>
        <taxon>Eukaryota</taxon>
        <taxon>Viridiplantae</taxon>
        <taxon>Streptophyta</taxon>
        <taxon>Embryophyta</taxon>
        <taxon>Tracheophyta</taxon>
        <taxon>Spermatophyta</taxon>
        <taxon>Magnoliopsida</taxon>
        <taxon>eudicotyledons</taxon>
        <taxon>Gunneridae</taxon>
        <taxon>Pentapetalae</taxon>
        <taxon>rosids</taxon>
        <taxon>fabids</taxon>
        <taxon>Fabales</taxon>
        <taxon>Fabaceae</taxon>
        <taxon>Papilionoideae</taxon>
        <taxon>50 kb inversion clade</taxon>
        <taxon>NPAAA clade</taxon>
        <taxon>Hologalegina</taxon>
        <taxon>IRL clade</taxon>
        <taxon>Trifolieae</taxon>
        <taxon>Trifolium</taxon>
    </lineage>
</organism>
<reference evidence="1" key="1">
    <citation type="submission" date="2023-10" db="EMBL/GenBank/DDBJ databases">
        <authorList>
            <person name="Rodriguez Cubillos JULIANA M."/>
            <person name="De Vega J."/>
        </authorList>
    </citation>
    <scope>NUCLEOTIDE SEQUENCE</scope>
</reference>
<proteinExistence type="predicted"/>
<dbReference type="Proteomes" id="UP001177021">
    <property type="component" value="Unassembled WGS sequence"/>
</dbReference>
<comment type="caution">
    <text evidence="1">The sequence shown here is derived from an EMBL/GenBank/DDBJ whole genome shotgun (WGS) entry which is preliminary data.</text>
</comment>
<sequence length="377" mass="43559">MLFPVQVAERIIATPLIGSVYVDKMVWEEERNGCYSVKSGYKLAMKCIFRNDKYHVKGNWKEIWKVHAPHKARHLLWRLCRGCIPTRRRLLERHVDCDVHCPLCEDEVEDDVHAFFTCASAQSSWQAAGLSSVLGSAACQQGSAADRVFAVCRNEDYATIGRVAMLLWSIWQNRNDKIWNDNLRSPIQVGRAAFDQWNEWIAVHKLRSNDDQDDPPVSTIRWEKPRIGWLKCNVDAAFFVSAGRTAMGACFRNNSGEFMAGITQWQQMTLSTDEGEAWALLQAMNEAKSREFAKFRQRYLDMYCPFGKKSTTQKMKEWFNTILKIKKENKVDTKDKNLLKESKNKSSLLSFSHSSENAMRSNKNAHHQLWIRFVMCS</sequence>
<protein>
    <submittedName>
        <fullName evidence="1">Uncharacterized protein</fullName>
    </submittedName>
</protein>
<accession>A0ACB0JQL3</accession>
<evidence type="ECO:0000313" key="2">
    <source>
        <dbReference type="Proteomes" id="UP001177021"/>
    </source>
</evidence>
<name>A0ACB0JQL3_TRIPR</name>
<keyword evidence="2" id="KW-1185">Reference proteome</keyword>
<gene>
    <name evidence="1" type="ORF">MILVUS5_LOCUS15034</name>
</gene>
<dbReference type="EMBL" id="CASHSV030000109">
    <property type="protein sequence ID" value="CAJ2646306.1"/>
    <property type="molecule type" value="Genomic_DNA"/>
</dbReference>